<protein>
    <submittedName>
        <fullName evidence="1">Uncharacterized protein</fullName>
    </submittedName>
</protein>
<organism evidence="1 2">
    <name type="scientific">Enterococcus phage IME-EFm1</name>
    <dbReference type="NCBI Taxonomy" id="1445858"/>
    <lineage>
        <taxon>Viruses</taxon>
        <taxon>Duplodnaviria</taxon>
        <taxon>Heunggongvirae</taxon>
        <taxon>Uroviricota</taxon>
        <taxon>Caudoviricetes</taxon>
        <taxon>Efemunavirus</taxon>
        <taxon>Efemunavirus Efm1</taxon>
    </lineage>
</organism>
<name>A0A060ADS9_9CAUD</name>
<keyword evidence="2" id="KW-1185">Reference proteome</keyword>
<gene>
    <name evidence="1" type="ORF">IME_048</name>
</gene>
<dbReference type="RefSeq" id="YP_009042696.1">
    <property type="nucleotide sequence ID" value="NC_024356.1"/>
</dbReference>
<dbReference type="EMBL" id="KJ010489">
    <property type="protein sequence ID" value="AIA65115.1"/>
    <property type="molecule type" value="Genomic_DNA"/>
</dbReference>
<accession>A0A060ADS9</accession>
<evidence type="ECO:0000313" key="1">
    <source>
        <dbReference type="EMBL" id="AIA65115.1"/>
    </source>
</evidence>
<proteinExistence type="predicted"/>
<dbReference type="KEGG" id="vg:19686084"/>
<evidence type="ECO:0000313" key="2">
    <source>
        <dbReference type="Proteomes" id="UP000026980"/>
    </source>
</evidence>
<reference evidence="1 2" key="1">
    <citation type="journal article" date="2014" name="J. Gen. Virol.">
        <title>Characterization and complete genome sequence analysis of novel bacteriophage IME-EFm1 infecting Enterococcus faecium.</title>
        <authorList>
            <person name="Wang Y."/>
            <person name="Wang W."/>
            <person name="Lv Y."/>
            <person name="Zheng W."/>
            <person name="Mi Z."/>
            <person name="Pei G."/>
            <person name="An X."/>
            <person name="Xu X."/>
            <person name="Han C."/>
            <person name="Liu J."/>
            <person name="Zhou C."/>
            <person name="Tong Y."/>
        </authorList>
    </citation>
    <scope>NUCLEOTIDE SEQUENCE [LARGE SCALE GENOMIC DNA]</scope>
</reference>
<sequence length="65" mass="7685">MIKEYCLIYEEEQREKVYASNPSFQYIETTVHELTIPAMNIVEAINYAINNLRVPCQDIKEVFEV</sequence>
<dbReference type="GeneID" id="19686084"/>
<dbReference type="Proteomes" id="UP000026980">
    <property type="component" value="Segment"/>
</dbReference>